<evidence type="ECO:0000313" key="9">
    <source>
        <dbReference type="Proteomes" id="UP000037109"/>
    </source>
</evidence>
<dbReference type="SFLD" id="SFLDG01136">
    <property type="entry name" value="C1.6:_Phosphoserine_Phosphatas"/>
    <property type="match status" value="1"/>
</dbReference>
<dbReference type="OrthoDB" id="9805604at2"/>
<dbReference type="AlphaFoldDB" id="A0A0M0GEW0"/>
<dbReference type="PATRIC" id="fig|1459.3.peg.3722"/>
<organism evidence="8 9">
    <name type="scientific">Sporosarcina globispora</name>
    <name type="common">Bacillus globisporus</name>
    <dbReference type="NCBI Taxonomy" id="1459"/>
    <lineage>
        <taxon>Bacteria</taxon>
        <taxon>Bacillati</taxon>
        <taxon>Bacillota</taxon>
        <taxon>Bacilli</taxon>
        <taxon>Bacillales</taxon>
        <taxon>Caryophanaceae</taxon>
        <taxon>Sporosarcina</taxon>
    </lineage>
</organism>
<keyword evidence="4 7" id="KW-0479">Metal-binding</keyword>
<accession>A0A0M0GEW0</accession>
<dbReference type="InterPro" id="IPR036412">
    <property type="entry name" value="HAD-like_sf"/>
</dbReference>
<keyword evidence="9" id="KW-1185">Reference proteome</keyword>
<dbReference type="GO" id="GO:0019143">
    <property type="term" value="F:3-deoxy-manno-octulosonate-8-phosphatase activity"/>
    <property type="evidence" value="ECO:0007669"/>
    <property type="project" value="UniProtKB-EC"/>
</dbReference>
<dbReference type="SFLD" id="SFLDG01138">
    <property type="entry name" value="C1.6.2:_Deoxy-d-mannose-octulo"/>
    <property type="match status" value="1"/>
</dbReference>
<dbReference type="GO" id="GO:0008781">
    <property type="term" value="F:N-acylneuraminate cytidylyltransferase activity"/>
    <property type="evidence" value="ECO:0007669"/>
    <property type="project" value="TreeGrafter"/>
</dbReference>
<evidence type="ECO:0000256" key="1">
    <source>
        <dbReference type="ARBA" id="ARBA00001946"/>
    </source>
</evidence>
<dbReference type="Gene3D" id="3.40.50.1000">
    <property type="entry name" value="HAD superfamily/HAD-like"/>
    <property type="match status" value="1"/>
</dbReference>
<keyword evidence="5 8" id="KW-0378">Hydrolase</keyword>
<dbReference type="EMBL" id="LGUF01000007">
    <property type="protein sequence ID" value="KON88328.1"/>
    <property type="molecule type" value="Genomic_DNA"/>
</dbReference>
<gene>
    <name evidence="8" type="ORF">AF332_16985</name>
</gene>
<comment type="cofactor">
    <cofactor evidence="1 7">
        <name>Mg(2+)</name>
        <dbReference type="ChEBI" id="CHEBI:18420"/>
    </cofactor>
</comment>
<dbReference type="Proteomes" id="UP000037109">
    <property type="component" value="Unassembled WGS sequence"/>
</dbReference>
<dbReference type="STRING" id="1459.AF332_16985"/>
<reference evidence="9" key="1">
    <citation type="submission" date="2015-07" db="EMBL/GenBank/DDBJ databases">
        <title>Fjat-10036 dsm4.</title>
        <authorList>
            <person name="Liu B."/>
            <person name="Wang J."/>
            <person name="Zhu Y."/>
            <person name="Liu G."/>
            <person name="Chen Q."/>
            <person name="Chen Z."/>
            <person name="Lan J."/>
            <person name="Che J."/>
            <person name="Ge C."/>
            <person name="Shi H."/>
            <person name="Pan Z."/>
            <person name="Liu X."/>
        </authorList>
    </citation>
    <scope>NUCLEOTIDE SEQUENCE [LARGE SCALE GENOMIC DNA]</scope>
    <source>
        <strain evidence="9">DSM 4</strain>
    </source>
</reference>
<dbReference type="NCBIfam" id="TIGR01662">
    <property type="entry name" value="HAD-SF-IIIA"/>
    <property type="match status" value="1"/>
</dbReference>
<comment type="similarity">
    <text evidence="2">Belongs to the KdsC family.</text>
</comment>
<evidence type="ECO:0000256" key="7">
    <source>
        <dbReference type="PIRSR" id="PIRSR006118-2"/>
    </source>
</evidence>
<protein>
    <submittedName>
        <fullName evidence="8">3-deoxy-D-manno-octulosonate 8-phosphate phosphatase</fullName>
        <ecNumber evidence="8">3.1.3.45</ecNumber>
    </submittedName>
</protein>
<dbReference type="CDD" id="cd01630">
    <property type="entry name" value="HAD_KDO-like"/>
    <property type="match status" value="1"/>
</dbReference>
<dbReference type="PANTHER" id="PTHR21485">
    <property type="entry name" value="HAD SUPERFAMILY MEMBERS CMAS AND KDSC"/>
    <property type="match status" value="1"/>
</dbReference>
<comment type="subunit">
    <text evidence="3">Homotetramer.</text>
</comment>
<keyword evidence="6 7" id="KW-0460">Magnesium</keyword>
<feature type="binding site" evidence="7">
    <location>
        <position position="12"/>
    </location>
    <ligand>
        <name>substrate</name>
    </ligand>
</feature>
<dbReference type="SUPFAM" id="SSF56784">
    <property type="entry name" value="HAD-like"/>
    <property type="match status" value="1"/>
</dbReference>
<dbReference type="InterPro" id="IPR050793">
    <property type="entry name" value="CMP-NeuNAc_synthase"/>
</dbReference>
<sequence>MNRIKLIVLDVDGVLTNGSLYIGSDKTEYKQFNAQDGMGISLAQHAGILTAIISGRSSESVNKRAEELNINFIYQGIRKKIDIFNQLLSTLGLNKDEVCYMGDDINDLPIIDIIDMSFAPANAAELVKERVKYVTKNNGGNGAVREMIEIILKGQTDIYQLVNDYNYKENDS</sequence>
<dbReference type="RefSeq" id="WP_053435705.1">
    <property type="nucleotide sequence ID" value="NZ_LGUF01000007.1"/>
</dbReference>
<feature type="binding site" evidence="7">
    <location>
        <position position="10"/>
    </location>
    <ligand>
        <name>Mg(2+)</name>
        <dbReference type="ChEBI" id="CHEBI:18420"/>
    </ligand>
</feature>
<evidence type="ECO:0000256" key="2">
    <source>
        <dbReference type="ARBA" id="ARBA00005893"/>
    </source>
</evidence>
<dbReference type="EC" id="3.1.3.45" evidence="8"/>
<proteinExistence type="inferred from homology"/>
<dbReference type="PIRSF" id="PIRSF006118">
    <property type="entry name" value="KDO8-P_Ptase"/>
    <property type="match status" value="1"/>
</dbReference>
<dbReference type="PANTHER" id="PTHR21485:SF3">
    <property type="entry name" value="N-ACYLNEURAMINATE CYTIDYLYLTRANSFERASE"/>
    <property type="match status" value="1"/>
</dbReference>
<dbReference type="InterPro" id="IPR023214">
    <property type="entry name" value="HAD_sf"/>
</dbReference>
<dbReference type="SFLD" id="SFLDS00003">
    <property type="entry name" value="Haloacid_Dehalogenase"/>
    <property type="match status" value="1"/>
</dbReference>
<evidence type="ECO:0000256" key="5">
    <source>
        <dbReference type="ARBA" id="ARBA00022801"/>
    </source>
</evidence>
<evidence type="ECO:0000313" key="8">
    <source>
        <dbReference type="EMBL" id="KON88328.1"/>
    </source>
</evidence>
<feature type="binding site" evidence="7">
    <location>
        <position position="103"/>
    </location>
    <ligand>
        <name>Mg(2+)</name>
        <dbReference type="ChEBI" id="CHEBI:18420"/>
    </ligand>
</feature>
<evidence type="ECO:0000256" key="3">
    <source>
        <dbReference type="ARBA" id="ARBA00011881"/>
    </source>
</evidence>
<dbReference type="Pfam" id="PF08282">
    <property type="entry name" value="Hydrolase_3"/>
    <property type="match status" value="1"/>
</dbReference>
<dbReference type="GO" id="GO:0046872">
    <property type="term" value="F:metal ion binding"/>
    <property type="evidence" value="ECO:0007669"/>
    <property type="project" value="UniProtKB-KW"/>
</dbReference>
<evidence type="ECO:0000256" key="6">
    <source>
        <dbReference type="ARBA" id="ARBA00022842"/>
    </source>
</evidence>
<dbReference type="FunFam" id="3.40.50.1000:FF:000029">
    <property type="entry name" value="3-deoxy-D-manno-octulosonate 8-phosphate phosphatase KdsC"/>
    <property type="match status" value="1"/>
</dbReference>
<evidence type="ECO:0000256" key="4">
    <source>
        <dbReference type="ARBA" id="ARBA00022723"/>
    </source>
</evidence>
<dbReference type="InterPro" id="IPR006549">
    <property type="entry name" value="HAD-SF_hydro_IIIA"/>
</dbReference>
<dbReference type="InterPro" id="IPR010023">
    <property type="entry name" value="KdsC_fam"/>
</dbReference>
<comment type="caution">
    <text evidence="8">The sequence shown here is derived from an EMBL/GenBank/DDBJ whole genome shotgun (WGS) entry which is preliminary data.</text>
</comment>
<name>A0A0M0GEW0_SPOGL</name>
<dbReference type="NCBIfam" id="TIGR01670">
    <property type="entry name" value="KdsC-phosphatas"/>
    <property type="match status" value="1"/>
</dbReference>